<dbReference type="InterPro" id="IPR024028">
    <property type="entry name" value="PNKP_bac"/>
</dbReference>
<dbReference type="Pfam" id="PF13671">
    <property type="entry name" value="AAA_33"/>
    <property type="match status" value="1"/>
</dbReference>
<dbReference type="InterPro" id="IPR029052">
    <property type="entry name" value="Metallo-depent_PP-like"/>
</dbReference>
<feature type="domain" description="Calcineurin-like phosphoesterase" evidence="1">
    <location>
        <begin position="187"/>
        <end position="376"/>
    </location>
</feature>
<dbReference type="SUPFAM" id="SSF56300">
    <property type="entry name" value="Metallo-dependent phosphatases"/>
    <property type="match status" value="1"/>
</dbReference>
<dbReference type="RefSeq" id="WP_306103222.1">
    <property type="nucleotide sequence ID" value="NZ_CP120983.1"/>
</dbReference>
<dbReference type="InterPro" id="IPR050126">
    <property type="entry name" value="Ap4A_hydrolase"/>
</dbReference>
<organism evidence="3 4">
    <name type="scientific">Streptomyces glycanivorans</name>
    <dbReference type="NCBI Taxonomy" id="3033808"/>
    <lineage>
        <taxon>Bacteria</taxon>
        <taxon>Bacillati</taxon>
        <taxon>Actinomycetota</taxon>
        <taxon>Actinomycetes</taxon>
        <taxon>Kitasatosporales</taxon>
        <taxon>Streptomycetaceae</taxon>
        <taxon>Streptomyces</taxon>
    </lineage>
</organism>
<evidence type="ECO:0000313" key="4">
    <source>
        <dbReference type="Proteomes" id="UP001224433"/>
    </source>
</evidence>
<evidence type="ECO:0000313" key="3">
    <source>
        <dbReference type="EMBL" id="WLQ63542.1"/>
    </source>
</evidence>
<dbReference type="Gene3D" id="3.40.50.300">
    <property type="entry name" value="P-loop containing nucleotide triphosphate hydrolases"/>
    <property type="match status" value="1"/>
</dbReference>
<dbReference type="PANTHER" id="PTHR42850">
    <property type="entry name" value="METALLOPHOSPHOESTERASE"/>
    <property type="match status" value="1"/>
</dbReference>
<gene>
    <name evidence="3" type="ORF">P8A20_08065</name>
</gene>
<dbReference type="PANTHER" id="PTHR42850:SF7">
    <property type="entry name" value="BIS(5'-NUCLEOSYL)-TETRAPHOSPHATASE PRPE [ASYMMETRICAL]"/>
    <property type="match status" value="1"/>
</dbReference>
<keyword evidence="3" id="KW-0808">Transferase</keyword>
<sequence>MTGTSRTLPVTDLSLVVLVGASGSGKSTFARKHFRPTEVLSSDFCRGLVADDENDQGASRDAFDVLHYIAGKRLAAGRLTVVDATNVQPESRKQLVQLARQYDVLPIAIVLDLPEEVCQARNAGLPDRADMPRHVVQRHRRELRRSLRGLEREGFRKVHVLRTEEEADTAEVVLERRYNDLRHLTGPFDIIGDIHGCSSELDTLLGKLGYEDGSHPEGRTAVFVGDLVDRGPDSPGVLRRVMSMVASGDALCVPGNHENKLGRYLKGRKVQHSHGLAETVEQLEREDAEHPEFREQVAEFIDGLVSHYVLDGGKLVVCHAGLPEKYHGRTSGRVRSHALYGDTTGETDEFGLPVRYPWAEEYRGAAAVVYGHTPVPTASWVNNTLCLDTGAVFGGKMTALRWPEREIVDVPAERVWYEPVKPLTTEAPGGREGLPLDLADVQGRRIVETRHMGRVAVREENAAAALEVMSRFAVDPRLLAYLPPTMAPTATSREEGFLEHPAEAFAQYRADGVTEVVCEEKHMGSRAVALVCRDADAARERFGVDGPTGALHTRTGRPFLDDTALTEVVLGRLRAAVTAAGLWEEWDTDWVVLDAELMPWSLKAAGLLRSQYAAVGAAAGAVLPVADKALTAAAARGVDVGALAGRQRERAEDAAAFTEAYRRYCWSTEGLDGVRLAPFQILAVQGRSLASVPHDEQLAWLDRLVEHDPTGLLQVTRRLVVHTGDEASVRSGIDWWLEMTGRGGEGMVVKPLGALVRDEKDRLVQPGIKVRGREYLRIIYGPEYTRPENLERLRSRFLGHKRSLALREYALGLEALDRLADGEPLWRIHEAVFAVLALESEPVDPRL</sequence>
<dbReference type="Proteomes" id="UP001224433">
    <property type="component" value="Chromosome"/>
</dbReference>
<dbReference type="InterPro" id="IPR032380">
    <property type="entry name" value="PNKP_ligase_dom"/>
</dbReference>
<dbReference type="GO" id="GO:0016301">
    <property type="term" value="F:kinase activity"/>
    <property type="evidence" value="ECO:0007669"/>
    <property type="project" value="UniProtKB-KW"/>
</dbReference>
<evidence type="ECO:0000259" key="2">
    <source>
        <dbReference type="Pfam" id="PF16542"/>
    </source>
</evidence>
<dbReference type="Gene3D" id="3.60.21.10">
    <property type="match status" value="1"/>
</dbReference>
<feature type="domain" description="Polynucleotide kinase-phosphatase ligase" evidence="2">
    <location>
        <begin position="464"/>
        <end position="842"/>
    </location>
</feature>
<dbReference type="NCBIfam" id="TIGR04075">
    <property type="entry name" value="bacter_Pnkp"/>
    <property type="match status" value="1"/>
</dbReference>
<dbReference type="InterPro" id="IPR027417">
    <property type="entry name" value="P-loop_NTPase"/>
</dbReference>
<dbReference type="InterPro" id="IPR041780">
    <property type="entry name" value="MPP_PrpE-like"/>
</dbReference>
<keyword evidence="4" id="KW-1185">Reference proteome</keyword>
<name>A0ABY9J7B2_9ACTN</name>
<dbReference type="Pfam" id="PF16542">
    <property type="entry name" value="PNKP_ligase"/>
    <property type="match status" value="1"/>
</dbReference>
<evidence type="ECO:0000259" key="1">
    <source>
        <dbReference type="Pfam" id="PF00149"/>
    </source>
</evidence>
<keyword evidence="3" id="KW-0418">Kinase</keyword>
<reference evidence="3 4" key="1">
    <citation type="submission" date="2023-03" db="EMBL/GenBank/DDBJ databases">
        <title>Isolation and description of six Streptomyces strains from soil environments, able to metabolize different microbial glucans.</title>
        <authorList>
            <person name="Widen T."/>
            <person name="Larsbrink J."/>
        </authorList>
    </citation>
    <scope>NUCLEOTIDE SEQUENCE [LARGE SCALE GENOMIC DNA]</scope>
    <source>
        <strain evidence="3 4">Alt3</strain>
    </source>
</reference>
<dbReference type="CDD" id="cd07423">
    <property type="entry name" value="MPP_Prp_like"/>
    <property type="match status" value="1"/>
</dbReference>
<dbReference type="Pfam" id="PF00149">
    <property type="entry name" value="Metallophos"/>
    <property type="match status" value="1"/>
</dbReference>
<dbReference type="SUPFAM" id="SSF52540">
    <property type="entry name" value="P-loop containing nucleoside triphosphate hydrolases"/>
    <property type="match status" value="1"/>
</dbReference>
<dbReference type="InterPro" id="IPR004843">
    <property type="entry name" value="Calcineurin-like_PHP"/>
</dbReference>
<protein>
    <submittedName>
        <fullName evidence="3">Polynucleotide kinase-phosphatase</fullName>
    </submittedName>
</protein>
<dbReference type="SUPFAM" id="SSF56091">
    <property type="entry name" value="DNA ligase/mRNA capping enzyme, catalytic domain"/>
    <property type="match status" value="1"/>
</dbReference>
<dbReference type="EMBL" id="CP120983">
    <property type="protein sequence ID" value="WLQ63542.1"/>
    <property type="molecule type" value="Genomic_DNA"/>
</dbReference>
<proteinExistence type="predicted"/>
<accession>A0ABY9J7B2</accession>
<dbReference type="Gene3D" id="3.30.470.30">
    <property type="entry name" value="DNA ligase/mRNA capping enzyme"/>
    <property type="match status" value="2"/>
</dbReference>